<accession>A0A8B8CB91</accession>
<dbReference type="GO" id="GO:0004500">
    <property type="term" value="F:dopamine beta-monooxygenase activity"/>
    <property type="evidence" value="ECO:0007669"/>
    <property type="project" value="InterPro"/>
</dbReference>
<evidence type="ECO:0000259" key="6">
    <source>
        <dbReference type="Pfam" id="PF24784"/>
    </source>
</evidence>
<keyword evidence="1" id="KW-1015">Disulfide bond</keyword>
<gene>
    <name evidence="8" type="primary">LOC111117553</name>
</gene>
<evidence type="ECO:0000256" key="1">
    <source>
        <dbReference type="ARBA" id="ARBA00023157"/>
    </source>
</evidence>
<keyword evidence="3" id="KW-0732">Signal</keyword>
<feature type="chain" id="PRO_5034503911" evidence="3">
    <location>
        <begin position="19"/>
        <end position="567"/>
    </location>
</feature>
<dbReference type="SUPFAM" id="SSF49742">
    <property type="entry name" value="PHM/PNGase F"/>
    <property type="match status" value="2"/>
</dbReference>
<reference evidence="8" key="1">
    <citation type="submission" date="2025-08" db="UniProtKB">
        <authorList>
            <consortium name="RefSeq"/>
        </authorList>
    </citation>
    <scope>IDENTIFICATION</scope>
    <source>
        <tissue evidence="8">Whole sample</tissue>
    </source>
</reference>
<feature type="domain" description="Temptin Cys/Cys disulfide" evidence="6">
    <location>
        <begin position="17"/>
        <end position="113"/>
    </location>
</feature>
<dbReference type="Pfam" id="PF24784">
    <property type="entry name" value="Temptin_C"/>
    <property type="match status" value="1"/>
</dbReference>
<evidence type="ECO:0000313" key="8">
    <source>
        <dbReference type="RefSeq" id="XP_022312409.1"/>
    </source>
</evidence>
<evidence type="ECO:0000256" key="3">
    <source>
        <dbReference type="SAM" id="SignalP"/>
    </source>
</evidence>
<dbReference type="Gene3D" id="2.60.120.230">
    <property type="match status" value="1"/>
</dbReference>
<dbReference type="AlphaFoldDB" id="A0A8B8CB91"/>
<organism evidence="7 8">
    <name type="scientific">Crassostrea virginica</name>
    <name type="common">Eastern oyster</name>
    <dbReference type="NCBI Taxonomy" id="6565"/>
    <lineage>
        <taxon>Eukaryota</taxon>
        <taxon>Metazoa</taxon>
        <taxon>Spiralia</taxon>
        <taxon>Lophotrochozoa</taxon>
        <taxon>Mollusca</taxon>
        <taxon>Bivalvia</taxon>
        <taxon>Autobranchia</taxon>
        <taxon>Pteriomorphia</taxon>
        <taxon>Ostreida</taxon>
        <taxon>Ostreoidea</taxon>
        <taxon>Ostreidae</taxon>
        <taxon>Crassostrea</taxon>
    </lineage>
</organism>
<sequence length="567" mass="64657">MLARCCVCVFLLFSTSQGFKFFQTKIPNGDSVPHPCKPNYRWYGVGHQNELGGGSRNPFGLDFDAAGKTWTVELCRKDSDGDGKTNGEELGDPDCVWRENAIPKTNAFSHPGVCEPFDSDLCRPKNTWVQCEKEEFKCDAVNNPAVKNVTLRFPPTQVPNLETNYFCMTFELPQDGDYHMIATKPFIDNEYVMHHILLYGCDETVKQAETVPKSCGMGLRACQTIIGAWAVGAKGECSNENVGFRLGPNGFKYAVMQFHWNNYERRADYVDSSGLTLFYTPELRANDAAIMMIGQLYLEIPPHKDRVEATAVCSPEDTRIALTGPVNISRAFNHMHYLGREQYIDLYRNGVKVQMLTNEPDYSYDRPRFLEYENTIEVFPGDEIRTKCVFKSTSKSVTTFQGDATSDEMCFGFLTVHPITNIRYTNCLSWNSISAFKLWNQNAVIDGCDRRVFSNYTHPDMARLYQQIETRCQPLSKCLEECKEVVKEFQRHPCMQGSVGEVFTSYARTSDSVEVLRFYSKVQSCDIEIMREQLLEQMRNTDNTNMGAKIRGEFWALFLFVSVILMV</sequence>
<evidence type="ECO:0000259" key="5">
    <source>
        <dbReference type="Pfam" id="PF03712"/>
    </source>
</evidence>
<dbReference type="Pfam" id="PF03712">
    <property type="entry name" value="Cu2_monoox_C"/>
    <property type="match status" value="1"/>
</dbReference>
<keyword evidence="7" id="KW-1185">Reference proteome</keyword>
<name>A0A8B8CB91_CRAVI</name>
<dbReference type="Pfam" id="PF01082">
    <property type="entry name" value="Cu2_monooxygen"/>
    <property type="match status" value="1"/>
</dbReference>
<dbReference type="OrthoDB" id="129121at2759"/>
<dbReference type="GO" id="GO:0005507">
    <property type="term" value="F:copper ion binding"/>
    <property type="evidence" value="ECO:0007669"/>
    <property type="project" value="InterPro"/>
</dbReference>
<dbReference type="InterPro" id="IPR014784">
    <property type="entry name" value="Cu2_ascorb_mOase-like_C"/>
</dbReference>
<proteinExistence type="predicted"/>
<evidence type="ECO:0000313" key="7">
    <source>
        <dbReference type="Proteomes" id="UP000694844"/>
    </source>
</evidence>
<dbReference type="PANTHER" id="PTHR10157:SF23">
    <property type="entry name" value="MOXD1 HOMOLOG 1"/>
    <property type="match status" value="1"/>
</dbReference>
<feature type="domain" description="Copper type II ascorbate-dependent monooxygenase N-terminal" evidence="4">
    <location>
        <begin position="151"/>
        <end position="265"/>
    </location>
</feature>
<dbReference type="InterPro" id="IPR024548">
    <property type="entry name" value="Cu2_monoox_C"/>
</dbReference>
<dbReference type="InterPro" id="IPR008977">
    <property type="entry name" value="PHM/PNGase_F_dom_sf"/>
</dbReference>
<dbReference type="PANTHER" id="PTHR10157">
    <property type="entry name" value="DOPAMINE BETA HYDROXYLASE RELATED"/>
    <property type="match status" value="1"/>
</dbReference>
<evidence type="ECO:0000256" key="2">
    <source>
        <dbReference type="ARBA" id="ARBA00023180"/>
    </source>
</evidence>
<keyword evidence="2" id="KW-0325">Glycoprotein</keyword>
<dbReference type="InterPro" id="IPR036939">
    <property type="entry name" value="Cu2_ascorb_mOase_N_sf"/>
</dbReference>
<dbReference type="RefSeq" id="XP_022312409.1">
    <property type="nucleotide sequence ID" value="XM_022456701.1"/>
</dbReference>
<feature type="domain" description="Copper type II ascorbate-dependent monooxygenase C-terminal" evidence="5">
    <location>
        <begin position="287"/>
        <end position="432"/>
    </location>
</feature>
<dbReference type="Proteomes" id="UP000694844">
    <property type="component" value="Chromosome 10"/>
</dbReference>
<dbReference type="Gene3D" id="2.60.120.310">
    <property type="entry name" value="Copper type II, ascorbate-dependent monooxygenase, N-terminal domain"/>
    <property type="match status" value="1"/>
</dbReference>
<protein>
    <submittedName>
        <fullName evidence="8">DBH-like monooxygenase protein 1</fullName>
    </submittedName>
</protein>
<feature type="signal peptide" evidence="3">
    <location>
        <begin position="1"/>
        <end position="18"/>
    </location>
</feature>
<dbReference type="GeneID" id="111117553"/>
<evidence type="ECO:0000259" key="4">
    <source>
        <dbReference type="Pfam" id="PF01082"/>
    </source>
</evidence>
<dbReference type="InterPro" id="IPR057626">
    <property type="entry name" value="S-S_Temptin"/>
</dbReference>
<dbReference type="KEGG" id="cvn:111117553"/>
<dbReference type="InterPro" id="IPR000945">
    <property type="entry name" value="DBH-like"/>
</dbReference>
<dbReference type="InterPro" id="IPR000323">
    <property type="entry name" value="Cu2_ascorb_mOase_N"/>
</dbReference>